<evidence type="ECO:0000256" key="2">
    <source>
        <dbReference type="ARBA" id="ARBA00012438"/>
    </source>
</evidence>
<dbReference type="SUPFAM" id="SSF52172">
    <property type="entry name" value="CheY-like"/>
    <property type="match status" value="2"/>
</dbReference>
<dbReference type="FunFam" id="3.30.565.10:FF:000010">
    <property type="entry name" value="Sensor histidine kinase RcsC"/>
    <property type="match status" value="1"/>
</dbReference>
<dbReference type="SMART" id="SM00388">
    <property type="entry name" value="HisKA"/>
    <property type="match status" value="1"/>
</dbReference>
<keyword evidence="7" id="KW-0812">Transmembrane</keyword>
<dbReference type="PROSITE" id="PS50109">
    <property type="entry name" value="HIS_KIN"/>
    <property type="match status" value="1"/>
</dbReference>
<dbReference type="STRING" id="545694.TREPR_3194"/>
<comment type="catalytic activity">
    <reaction evidence="1">
        <text>ATP + protein L-histidine = ADP + protein N-phospho-L-histidine.</text>
        <dbReference type="EC" id="2.7.13.3"/>
    </reaction>
</comment>
<proteinExistence type="predicted"/>
<evidence type="ECO:0000256" key="7">
    <source>
        <dbReference type="SAM" id="Phobius"/>
    </source>
</evidence>
<dbReference type="Pfam" id="PF02518">
    <property type="entry name" value="HATPase_c"/>
    <property type="match status" value="1"/>
</dbReference>
<dbReference type="PROSITE" id="PS50110">
    <property type="entry name" value="RESPONSE_REGULATORY"/>
    <property type="match status" value="2"/>
</dbReference>
<keyword evidence="7" id="KW-0472">Membrane</keyword>
<dbReference type="SUPFAM" id="SSF55874">
    <property type="entry name" value="ATPase domain of HSP90 chaperone/DNA topoisomerase II/histidine kinase"/>
    <property type="match status" value="1"/>
</dbReference>
<evidence type="ECO:0000256" key="1">
    <source>
        <dbReference type="ARBA" id="ARBA00000085"/>
    </source>
</evidence>
<evidence type="ECO:0000256" key="4">
    <source>
        <dbReference type="ARBA" id="ARBA00023012"/>
    </source>
</evidence>
<keyword evidence="4" id="KW-0902">Two-component regulatory system</keyword>
<dbReference type="InterPro" id="IPR005467">
    <property type="entry name" value="His_kinase_dom"/>
</dbReference>
<evidence type="ECO:0000259" key="8">
    <source>
        <dbReference type="PROSITE" id="PS50109"/>
    </source>
</evidence>
<dbReference type="InterPro" id="IPR021796">
    <property type="entry name" value="Tll0287-like_dom"/>
</dbReference>
<feature type="modified residue" description="4-aspartylphosphate" evidence="5">
    <location>
        <position position="593"/>
    </location>
</feature>
<dbReference type="EMBL" id="CP001843">
    <property type="protein sequence ID" value="AEF83862.1"/>
    <property type="molecule type" value="Genomic_DNA"/>
</dbReference>
<dbReference type="Gene3D" id="3.30.450.290">
    <property type="match status" value="1"/>
</dbReference>
<dbReference type="Pfam" id="PF00512">
    <property type="entry name" value="HisKA"/>
    <property type="match status" value="1"/>
</dbReference>
<keyword evidence="6" id="KW-0175">Coiled coil</keyword>
<dbReference type="InterPro" id="IPR001789">
    <property type="entry name" value="Sig_transdc_resp-reg_receiver"/>
</dbReference>
<feature type="domain" description="Response regulatory" evidence="9">
    <location>
        <begin position="681"/>
        <end position="802"/>
    </location>
</feature>
<keyword evidence="10" id="KW-0418">Kinase</keyword>
<evidence type="ECO:0000256" key="3">
    <source>
        <dbReference type="ARBA" id="ARBA00022553"/>
    </source>
</evidence>
<gene>
    <name evidence="10" type="ordered locus">TREPR_3194</name>
</gene>
<dbReference type="SMART" id="SM00448">
    <property type="entry name" value="REC"/>
    <property type="match status" value="2"/>
</dbReference>
<accession>F5YLN7</accession>
<evidence type="ECO:0000313" key="11">
    <source>
        <dbReference type="Proteomes" id="UP000009223"/>
    </source>
</evidence>
<dbReference type="InterPro" id="IPR004358">
    <property type="entry name" value="Sig_transdc_His_kin-like_C"/>
</dbReference>
<dbReference type="InterPro" id="IPR003661">
    <property type="entry name" value="HisK_dim/P_dom"/>
</dbReference>
<keyword evidence="3 5" id="KW-0597">Phosphoprotein</keyword>
<dbReference type="CDD" id="cd16922">
    <property type="entry name" value="HATPase_EvgS-ArcB-TorS-like"/>
    <property type="match status" value="1"/>
</dbReference>
<keyword evidence="10" id="KW-0808">Transferase</keyword>
<organism evidence="10 11">
    <name type="scientific">Treponema primitia (strain ATCC BAA-887 / DSM 12427 / ZAS-2)</name>
    <dbReference type="NCBI Taxonomy" id="545694"/>
    <lineage>
        <taxon>Bacteria</taxon>
        <taxon>Pseudomonadati</taxon>
        <taxon>Spirochaetota</taxon>
        <taxon>Spirochaetia</taxon>
        <taxon>Spirochaetales</taxon>
        <taxon>Treponemataceae</taxon>
        <taxon>Treponema</taxon>
    </lineage>
</organism>
<dbReference type="KEGG" id="tpi:TREPR_3194"/>
<dbReference type="AlphaFoldDB" id="F5YLN7"/>
<reference evidence="11" key="1">
    <citation type="submission" date="2009-12" db="EMBL/GenBank/DDBJ databases">
        <title>Complete sequence of Treponema primitia strain ZAS-2.</title>
        <authorList>
            <person name="Tetu S.G."/>
            <person name="Matson E."/>
            <person name="Ren Q."/>
            <person name="Seshadri R."/>
            <person name="Elbourne L."/>
            <person name="Hassan K.A."/>
            <person name="Durkin A."/>
            <person name="Radune D."/>
            <person name="Mohamoud Y."/>
            <person name="Shay R."/>
            <person name="Jin S."/>
            <person name="Zhang X."/>
            <person name="Lucey K."/>
            <person name="Ballor N.R."/>
            <person name="Ottesen E."/>
            <person name="Rosenthal R."/>
            <person name="Allen A."/>
            <person name="Leadbetter J.R."/>
            <person name="Paulsen I.T."/>
        </authorList>
    </citation>
    <scope>NUCLEOTIDE SEQUENCE [LARGE SCALE GENOMIC DNA]</scope>
    <source>
        <strain evidence="11">ATCC BAA-887 / DSM 12427 / ZAS-2</strain>
    </source>
</reference>
<dbReference type="eggNOG" id="COG0642">
    <property type="taxonomic scope" value="Bacteria"/>
</dbReference>
<dbReference type="CDD" id="cd00156">
    <property type="entry name" value="REC"/>
    <property type="match status" value="1"/>
</dbReference>
<evidence type="ECO:0000256" key="5">
    <source>
        <dbReference type="PROSITE-ProRule" id="PRU00169"/>
    </source>
</evidence>
<dbReference type="HOGENOM" id="CLU_000445_114_64_12"/>
<sequence>MVHEQNQKLKTARKMVPLYIAAVIVFWTFSVGVSLWLNISRTYEHARGAALIQARTAFEKDIMYRRWVSALGGVYGKIGDALPPNPYLSTDPTRDIHGPNNVPMTKINPAYMTRLVHEMGELASGVKGHITSNNPIRLGNEPDPWEKEALYELENTGKTEVIAVQEQDGKEYLRFIGPLVTEESCLSCHAFQGYKAGEQRGGISVAVPMTPFIQSANSTVSFLCISHGALWFFGLAILLLLNKRIVMHIVAQDEAEDQLRSLASELEDRVEERTKELQVSQQAAERANMAKSEFLSNMSHEIRTPMNAIIGMTTIGGRAANTERKDYAFGKIQDASQHLLGVINEILDMSKIEANKLELSFLEFNFEKMLQKVVNVINFKVEEKHQIFSIHIDKAIPPVLIGDDQRLAQVITNLLGNSVKFTPEGGAISLTTKLIAGDESQGDDAEYTVQIEVQDSGIGISPAQQDKLFTSFQQADSGTSRKFGGTGLGLAISKRIVEMMGGRIWIESELGKGSTFIFTVKARRGKSEYKSSLAPGRNWGNIRVLAVDDAPEIREYFAEIAQRFGFACDVAPDAEEALTLIQKNGVYDIYFVDWQMPGINGIELSRKIKEHQDSKSVVIMISSTEWDLIQDEAKKAGVDKFLPKPLFPSPIADLITECLGQGAAPSGETGTEEAVSYKGRRILLAEDVDINQEIVRTLLEPTELEIVCAGNGKEALRIFSEDPLGFNMIFMDVQMPEMDGFEATRSIRALENAPNAKTIPIVAMTANVFREDVERCLASGMNDHVGKPFDFEEILEKLRKYIPPAAHKKES</sequence>
<dbReference type="RefSeq" id="WP_015707071.1">
    <property type="nucleotide sequence ID" value="NC_015578.1"/>
</dbReference>
<dbReference type="GO" id="GO:0000155">
    <property type="term" value="F:phosphorelay sensor kinase activity"/>
    <property type="evidence" value="ECO:0007669"/>
    <property type="project" value="InterPro"/>
</dbReference>
<dbReference type="Gene3D" id="3.40.50.2300">
    <property type="match status" value="2"/>
</dbReference>
<protein>
    <recommendedName>
        <fullName evidence="2">histidine kinase</fullName>
        <ecNumber evidence="2">2.7.13.3</ecNumber>
    </recommendedName>
</protein>
<feature type="transmembrane region" description="Helical" evidence="7">
    <location>
        <begin position="16"/>
        <end position="37"/>
    </location>
</feature>
<dbReference type="InterPro" id="IPR036890">
    <property type="entry name" value="HATPase_C_sf"/>
</dbReference>
<dbReference type="InterPro" id="IPR003594">
    <property type="entry name" value="HATPase_dom"/>
</dbReference>
<dbReference type="CDD" id="cd00082">
    <property type="entry name" value="HisKA"/>
    <property type="match status" value="1"/>
</dbReference>
<feature type="domain" description="Histidine kinase" evidence="8">
    <location>
        <begin position="297"/>
        <end position="524"/>
    </location>
</feature>
<feature type="coiled-coil region" evidence="6">
    <location>
        <begin position="252"/>
        <end position="283"/>
    </location>
</feature>
<feature type="modified residue" description="4-aspartylphosphate" evidence="5">
    <location>
        <position position="732"/>
    </location>
</feature>
<evidence type="ECO:0000313" key="10">
    <source>
        <dbReference type="EMBL" id="AEF83862.1"/>
    </source>
</evidence>
<evidence type="ECO:0000256" key="6">
    <source>
        <dbReference type="SAM" id="Coils"/>
    </source>
</evidence>
<dbReference type="eggNOG" id="COG2205">
    <property type="taxonomic scope" value="Bacteria"/>
</dbReference>
<feature type="domain" description="Response regulatory" evidence="9">
    <location>
        <begin position="543"/>
        <end position="659"/>
    </location>
</feature>
<name>F5YLN7_TREPZ</name>
<dbReference type="SMART" id="SM00387">
    <property type="entry name" value="HATPase_c"/>
    <property type="match status" value="1"/>
</dbReference>
<reference evidence="10 11" key="2">
    <citation type="journal article" date="2011" name="ISME J.">
        <title>RNA-seq reveals cooperative metabolic interactions between two termite-gut spirochete species in co-culture.</title>
        <authorList>
            <person name="Rosenthal A.Z."/>
            <person name="Matson E.G."/>
            <person name="Eldar A."/>
            <person name="Leadbetter J.R."/>
        </authorList>
    </citation>
    <scope>NUCLEOTIDE SEQUENCE [LARGE SCALE GENOMIC DNA]</scope>
    <source>
        <strain evidence="11">ATCC BAA-887 / DSM 12427 / ZAS-2</strain>
    </source>
</reference>
<dbReference type="PRINTS" id="PR00344">
    <property type="entry name" value="BCTRLSENSOR"/>
</dbReference>
<dbReference type="PANTHER" id="PTHR45339">
    <property type="entry name" value="HYBRID SIGNAL TRANSDUCTION HISTIDINE KINASE J"/>
    <property type="match status" value="1"/>
</dbReference>
<dbReference type="CDD" id="cd17546">
    <property type="entry name" value="REC_hyHK_CKI1_RcsC-like"/>
    <property type="match status" value="1"/>
</dbReference>
<keyword evidence="7" id="KW-1133">Transmembrane helix</keyword>
<dbReference type="OrthoDB" id="6192248at2"/>
<dbReference type="InterPro" id="IPR011006">
    <property type="entry name" value="CheY-like_superfamily"/>
</dbReference>
<dbReference type="Gene3D" id="1.10.287.130">
    <property type="match status" value="1"/>
</dbReference>
<dbReference type="PANTHER" id="PTHR45339:SF1">
    <property type="entry name" value="HYBRID SIGNAL TRANSDUCTION HISTIDINE KINASE J"/>
    <property type="match status" value="1"/>
</dbReference>
<dbReference type="Pfam" id="PF11845">
    <property type="entry name" value="Tll0287-like"/>
    <property type="match status" value="1"/>
</dbReference>
<dbReference type="Pfam" id="PF00072">
    <property type="entry name" value="Response_reg"/>
    <property type="match status" value="2"/>
</dbReference>
<keyword evidence="11" id="KW-1185">Reference proteome</keyword>
<dbReference type="Gene3D" id="3.30.565.10">
    <property type="entry name" value="Histidine kinase-like ATPase, C-terminal domain"/>
    <property type="match status" value="1"/>
</dbReference>
<dbReference type="Proteomes" id="UP000009223">
    <property type="component" value="Chromosome"/>
</dbReference>
<dbReference type="SUPFAM" id="SSF47384">
    <property type="entry name" value="Homodimeric domain of signal transducing histidine kinase"/>
    <property type="match status" value="1"/>
</dbReference>
<evidence type="ECO:0000259" key="9">
    <source>
        <dbReference type="PROSITE" id="PS50110"/>
    </source>
</evidence>
<feature type="transmembrane region" description="Helical" evidence="7">
    <location>
        <begin position="220"/>
        <end position="241"/>
    </location>
</feature>
<dbReference type="EC" id="2.7.13.3" evidence="2"/>
<dbReference type="InterPro" id="IPR036097">
    <property type="entry name" value="HisK_dim/P_sf"/>
</dbReference>